<dbReference type="PIRSF" id="PIRSF005799">
    <property type="entry name" value="UDP-gal_transpt"/>
    <property type="match status" value="1"/>
</dbReference>
<dbReference type="InterPro" id="IPR007271">
    <property type="entry name" value="Nuc_sug_transpt"/>
</dbReference>
<protein>
    <submittedName>
        <fullName evidence="6">UDP-N-acetylglucosamine transporter (Golgi UDP-GlcNAc transporter) (Solute carrier family 35 member A3)</fullName>
    </submittedName>
</protein>
<evidence type="ECO:0000256" key="5">
    <source>
        <dbReference type="SAM" id="Phobius"/>
    </source>
</evidence>
<dbReference type="Pfam" id="PF04142">
    <property type="entry name" value="Nuc_sug_transp"/>
    <property type="match status" value="1"/>
</dbReference>
<feature type="transmembrane region" description="Helical" evidence="5">
    <location>
        <begin position="230"/>
        <end position="249"/>
    </location>
</feature>
<keyword evidence="4 5" id="KW-0472">Membrane</keyword>
<evidence type="ECO:0000256" key="4">
    <source>
        <dbReference type="ARBA" id="ARBA00023136"/>
    </source>
</evidence>
<feature type="transmembrane region" description="Helical" evidence="5">
    <location>
        <begin position="198"/>
        <end position="218"/>
    </location>
</feature>
<comment type="subcellular location">
    <subcellularLocation>
        <location evidence="1">Membrane</location>
        <topology evidence="1">Multi-pass membrane protein</topology>
    </subcellularLocation>
</comment>
<dbReference type="PANTHER" id="PTHR10231">
    <property type="entry name" value="NUCLEOTIDE-SUGAR TRANSMEMBRANE TRANSPORTER"/>
    <property type="match status" value="1"/>
</dbReference>
<gene>
    <name evidence="6" type="ORF">SCF082_LOCUS52036</name>
</gene>
<dbReference type="InterPro" id="IPR037185">
    <property type="entry name" value="EmrE-like"/>
</dbReference>
<evidence type="ECO:0000256" key="1">
    <source>
        <dbReference type="ARBA" id="ARBA00004141"/>
    </source>
</evidence>
<dbReference type="SUPFAM" id="SSF103481">
    <property type="entry name" value="Multidrug resistance efflux transporter EmrE"/>
    <property type="match status" value="1"/>
</dbReference>
<evidence type="ECO:0000313" key="7">
    <source>
        <dbReference type="Proteomes" id="UP001642464"/>
    </source>
</evidence>
<accession>A0ABP0SIJ0</accession>
<evidence type="ECO:0000313" key="6">
    <source>
        <dbReference type="EMBL" id="CAK9112211.1"/>
    </source>
</evidence>
<evidence type="ECO:0000256" key="2">
    <source>
        <dbReference type="ARBA" id="ARBA00022692"/>
    </source>
</evidence>
<feature type="transmembrane region" description="Helical" evidence="5">
    <location>
        <begin position="269"/>
        <end position="287"/>
    </location>
</feature>
<evidence type="ECO:0000256" key="3">
    <source>
        <dbReference type="ARBA" id="ARBA00022989"/>
    </source>
</evidence>
<feature type="transmembrane region" description="Helical" evidence="5">
    <location>
        <begin position="294"/>
        <end position="315"/>
    </location>
</feature>
<proteinExistence type="predicted"/>
<reference evidence="6 7" key="1">
    <citation type="submission" date="2024-02" db="EMBL/GenBank/DDBJ databases">
        <authorList>
            <person name="Chen Y."/>
            <person name="Shah S."/>
            <person name="Dougan E. K."/>
            <person name="Thang M."/>
            <person name="Chan C."/>
        </authorList>
    </citation>
    <scope>NUCLEOTIDE SEQUENCE [LARGE SCALE GENOMIC DNA]</scope>
</reference>
<dbReference type="EMBL" id="CAXAMM010043900">
    <property type="protein sequence ID" value="CAK9112211.1"/>
    <property type="molecule type" value="Genomic_DNA"/>
</dbReference>
<feature type="transmembrane region" description="Helical" evidence="5">
    <location>
        <begin position="321"/>
        <end position="338"/>
    </location>
</feature>
<feature type="transmembrane region" description="Helical" evidence="5">
    <location>
        <begin position="26"/>
        <end position="43"/>
    </location>
</feature>
<sequence length="377" mass="40544">MEAGGQEAAAVGPMGAAWALLAQPKYLSLLVLVFQNVSLVMMIRHSRTHHGSGSGAKEYVATTAVVTAEVTKIVINLVLEMWSNRTNLAEGFSNLRAELSHPSTLKLALPGLLYMVQNNMLFVALSNLSVPVYQVTSQGKVLATAICSRWLLQKIISVQQYGALVLLALGVAIAQLSSIDYNKHSAKTAGSEAKQNQLLGLGAVLIACFTSGFAGVYFEKILKHGRKVSLYIRNIQLASFGVILGLIPCALHDYDRIAEGGFFQGYDKWVWAVILNQALGGLLVSLVMKYADNILKGFATSVAIIVATKLSSILLGTSVNNMFILGAFFVITSILVFGKYPAKQNSQQPNYTAVPQKEADNLADVELAQTPQPLAKS</sequence>
<organism evidence="6 7">
    <name type="scientific">Durusdinium trenchii</name>
    <dbReference type="NCBI Taxonomy" id="1381693"/>
    <lineage>
        <taxon>Eukaryota</taxon>
        <taxon>Sar</taxon>
        <taxon>Alveolata</taxon>
        <taxon>Dinophyceae</taxon>
        <taxon>Suessiales</taxon>
        <taxon>Symbiodiniaceae</taxon>
        <taxon>Durusdinium</taxon>
    </lineage>
</organism>
<feature type="transmembrane region" description="Helical" evidence="5">
    <location>
        <begin position="161"/>
        <end position="178"/>
    </location>
</feature>
<dbReference type="NCBIfam" id="TIGR00803">
    <property type="entry name" value="nst"/>
    <property type="match status" value="1"/>
</dbReference>
<comment type="caution">
    <text evidence="6">The sequence shown here is derived from an EMBL/GenBank/DDBJ whole genome shotgun (WGS) entry which is preliminary data.</text>
</comment>
<dbReference type="Proteomes" id="UP001642464">
    <property type="component" value="Unassembled WGS sequence"/>
</dbReference>
<keyword evidence="3 5" id="KW-1133">Transmembrane helix</keyword>
<keyword evidence="7" id="KW-1185">Reference proteome</keyword>
<name>A0ABP0SIJ0_9DINO</name>
<keyword evidence="2 5" id="KW-0812">Transmembrane</keyword>